<dbReference type="EMBL" id="NRSD01000031">
    <property type="protein sequence ID" value="MBK1646691.1"/>
    <property type="molecule type" value="Genomic_DNA"/>
</dbReference>
<name>A0A9X0WLF5_9GAMM</name>
<evidence type="ECO:0000313" key="1">
    <source>
        <dbReference type="EMBL" id="MBK1646691.1"/>
    </source>
</evidence>
<reference evidence="1 2" key="1">
    <citation type="journal article" date="2020" name="Microorganisms">
        <title>Osmotic Adaptation and Compatible Solute Biosynthesis of Phototrophic Bacteria as Revealed from Genome Analyses.</title>
        <authorList>
            <person name="Imhoff J.F."/>
            <person name="Rahn T."/>
            <person name="Kunzel S."/>
            <person name="Keller A."/>
            <person name="Neulinger S.C."/>
        </authorList>
    </citation>
    <scope>NUCLEOTIDE SEQUENCE [LARGE SCALE GENOMIC DNA]</scope>
    <source>
        <strain evidence="1 2">DSM 21303</strain>
    </source>
</reference>
<dbReference type="CDD" id="cd09737">
    <property type="entry name" value="Csy3_I-F"/>
    <property type="match status" value="1"/>
</dbReference>
<comment type="caution">
    <text evidence="1">The sequence shown here is derived from an EMBL/GenBank/DDBJ whole genome shotgun (WGS) entry which is preliminary data.</text>
</comment>
<keyword evidence="2" id="KW-1185">Reference proteome</keyword>
<dbReference type="RefSeq" id="WP_200389514.1">
    <property type="nucleotide sequence ID" value="NZ_NRSD01000031.1"/>
</dbReference>
<dbReference type="Pfam" id="PF09615">
    <property type="entry name" value="Cas_Csy3"/>
    <property type="match status" value="1"/>
</dbReference>
<evidence type="ECO:0000313" key="2">
    <source>
        <dbReference type="Proteomes" id="UP001138802"/>
    </source>
</evidence>
<gene>
    <name evidence="1" type="primary">csy3</name>
    <name evidence="1" type="ORF">CKO25_19015</name>
</gene>
<accession>A0A9X0WLF5</accession>
<dbReference type="NCBIfam" id="TIGR02566">
    <property type="entry name" value="cas_Csy3"/>
    <property type="match status" value="1"/>
</dbReference>
<protein>
    <submittedName>
        <fullName evidence="1">Type I-F CRISPR-associated protein Csy3</fullName>
    </submittedName>
</protein>
<organism evidence="1 2">
    <name type="scientific">Thiocapsa imhoffii</name>
    <dbReference type="NCBI Taxonomy" id="382777"/>
    <lineage>
        <taxon>Bacteria</taxon>
        <taxon>Pseudomonadati</taxon>
        <taxon>Pseudomonadota</taxon>
        <taxon>Gammaproteobacteria</taxon>
        <taxon>Chromatiales</taxon>
        <taxon>Chromatiaceae</taxon>
        <taxon>Thiocapsa</taxon>
    </lineage>
</organism>
<dbReference type="AlphaFoldDB" id="A0A9X0WLF5"/>
<proteinExistence type="predicted"/>
<sequence>MAAKDTTLKTASVLAFERKLDPSDGLLFAGDWSQRDSSSAWTPITVREKSVRGTISNRLKTKDQDPAKLDAAIENPNLQTVDVATLPADADTLKVSFTLRVLGGAGTPSACNNADYQAKLLSTVKGYAEDNGFSELGRRYAHNLANARFLWRNRLGAEQVETRVQHLSQGQAITTWTFESLKLSLRDFDATVDAKNDLQALAALITQGLAGKTHVLLQVTAFARVGAGQEVYPSQELILDKGNSKKSKTLYGVQGVAGIHSQKLGNALRTIDTWYPDATEGLGPIAVEPYGSVTSQGKAYRQPKQKVDFYTLLDRWVLKDEAPALEQQHFVMANLIRGGVFGDAEKA</sequence>
<dbReference type="InterPro" id="IPR013399">
    <property type="entry name" value="CRISPR-assoc_prot_Csy3"/>
</dbReference>
<dbReference type="Proteomes" id="UP001138802">
    <property type="component" value="Unassembled WGS sequence"/>
</dbReference>